<feature type="transmembrane region" description="Helical" evidence="1">
    <location>
        <begin position="137"/>
        <end position="157"/>
    </location>
</feature>
<dbReference type="Pfam" id="PF08817">
    <property type="entry name" value="YukD"/>
    <property type="match status" value="1"/>
</dbReference>
<name>A0A854D9R0_ACTNA</name>
<protein>
    <recommendedName>
        <fullName evidence="2">EccD-like transmembrane domain-containing protein</fullName>
    </recommendedName>
</protein>
<feature type="transmembrane region" description="Helical" evidence="1">
    <location>
        <begin position="374"/>
        <end position="390"/>
    </location>
</feature>
<feature type="transmembrane region" description="Helical" evidence="1">
    <location>
        <begin position="219"/>
        <end position="242"/>
    </location>
</feature>
<dbReference type="Gene3D" id="3.10.20.90">
    <property type="entry name" value="Phosphatidylinositol 3-kinase Catalytic Subunit, Chain A, domain 1"/>
    <property type="match status" value="1"/>
</dbReference>
<feature type="transmembrane region" description="Helical" evidence="1">
    <location>
        <begin position="169"/>
        <end position="189"/>
    </location>
</feature>
<sequence length="434" mass="44863">MIPYTRLTVISAQARAEVVMPSDEPVGAQLPELLSLLGTAQGTQLAPIQIVRSGGDILDLERSLVQQEVLDGEIVRIMTDDEVPPPTEVSDISGLLTDMTDAHPGRWNDLSRLLGAGVLLAVSAVAAAWAAPRGLIATVPSWGLLLPGLGTMLLAAFISQGRSISSRQIGALATFLAFGLLVPAIYTLATGPVSDRLLAVAASLTAVALAVLGRGNVGWAFGAMVGMGLYGVWIAFNMVAIAPLGDGLSAVTALVCLGILPWLALLVSGTSRLDDAALAGALPSRRRVLQDLATAHETLAGSCLAAAAVLSWSSTILAASSNAWARALCAVVVIAALLRSRAFPLRSEVLSLWLAAIPPTLVLSGAITQPGARAAILLLSGLALASLSLYRPAPQTRVRLRRLGDRLESLCLAATLPLLCGISGLFTHLLGVFA</sequence>
<evidence type="ECO:0000313" key="4">
    <source>
        <dbReference type="Proteomes" id="UP000187035"/>
    </source>
</evidence>
<feature type="transmembrane region" description="Helical" evidence="1">
    <location>
        <begin position="248"/>
        <end position="267"/>
    </location>
</feature>
<reference evidence="3 4" key="1">
    <citation type="submission" date="2016-12" db="EMBL/GenBank/DDBJ databases">
        <title>Genomic comparison of strains in the 'Actinomyces naeslundii' group.</title>
        <authorList>
            <person name="Mughal S.R."/>
            <person name="Do T."/>
            <person name="Gilbert S.C."/>
            <person name="Witherden E.A."/>
            <person name="Didelot X."/>
            <person name="Beighton D."/>
        </authorList>
    </citation>
    <scope>NUCLEOTIDE SEQUENCE [LARGE SCALE GENOMIC DNA]</scope>
    <source>
        <strain evidence="3 4">NCTC 10301</strain>
    </source>
</reference>
<feature type="transmembrane region" description="Helical" evidence="1">
    <location>
        <begin position="113"/>
        <end position="131"/>
    </location>
</feature>
<evidence type="ECO:0000313" key="3">
    <source>
        <dbReference type="EMBL" id="OMG37218.1"/>
    </source>
</evidence>
<comment type="caution">
    <text evidence="3">The sequence shown here is derived from an EMBL/GenBank/DDBJ whole genome shotgun (WGS) entry which is preliminary data.</text>
</comment>
<keyword evidence="1" id="KW-0812">Transmembrane</keyword>
<evidence type="ECO:0000259" key="2">
    <source>
        <dbReference type="Pfam" id="PF19053"/>
    </source>
</evidence>
<dbReference type="Pfam" id="PF19053">
    <property type="entry name" value="EccD"/>
    <property type="match status" value="1"/>
</dbReference>
<keyword evidence="1" id="KW-0472">Membrane</keyword>
<dbReference type="InterPro" id="IPR024962">
    <property type="entry name" value="YukD-like"/>
</dbReference>
<accession>A0A854D9R0</accession>
<dbReference type="InterPro" id="IPR044049">
    <property type="entry name" value="EccD_transm"/>
</dbReference>
<proteinExistence type="predicted"/>
<feature type="transmembrane region" description="Helical" evidence="1">
    <location>
        <begin position="410"/>
        <end position="433"/>
    </location>
</feature>
<dbReference type="EMBL" id="MSRR01000009">
    <property type="protein sequence ID" value="OMG37218.1"/>
    <property type="molecule type" value="Genomic_DNA"/>
</dbReference>
<evidence type="ECO:0000256" key="1">
    <source>
        <dbReference type="SAM" id="Phobius"/>
    </source>
</evidence>
<keyword evidence="1" id="KW-1133">Transmembrane helix</keyword>
<gene>
    <name evidence="3" type="ORF">BKH33_04920</name>
</gene>
<feature type="transmembrane region" description="Helical" evidence="1">
    <location>
        <begin position="350"/>
        <end position="368"/>
    </location>
</feature>
<feature type="transmembrane region" description="Helical" evidence="1">
    <location>
        <begin position="195"/>
        <end position="212"/>
    </location>
</feature>
<dbReference type="RefSeq" id="WP_076069001.1">
    <property type="nucleotide sequence ID" value="NZ_JASPFD010000005.1"/>
</dbReference>
<feature type="domain" description="EccD-like transmembrane" evidence="2">
    <location>
        <begin position="113"/>
        <end position="431"/>
    </location>
</feature>
<organism evidence="3 4">
    <name type="scientific">Actinomyces naeslundii</name>
    <dbReference type="NCBI Taxonomy" id="1655"/>
    <lineage>
        <taxon>Bacteria</taxon>
        <taxon>Bacillati</taxon>
        <taxon>Actinomycetota</taxon>
        <taxon>Actinomycetes</taxon>
        <taxon>Actinomycetales</taxon>
        <taxon>Actinomycetaceae</taxon>
        <taxon>Actinomyces</taxon>
    </lineage>
</organism>
<dbReference type="AlphaFoldDB" id="A0A854D9R0"/>
<dbReference type="Proteomes" id="UP000187035">
    <property type="component" value="Unassembled WGS sequence"/>
</dbReference>